<comment type="caution">
    <text evidence="1">The sequence shown here is derived from an EMBL/GenBank/DDBJ whole genome shotgun (WGS) entry which is preliminary data.</text>
</comment>
<evidence type="ECO:0008006" key="3">
    <source>
        <dbReference type="Google" id="ProtNLM"/>
    </source>
</evidence>
<gene>
    <name evidence="1" type="ORF">H8S56_03075</name>
</gene>
<sequence>MAKRYEHPDAALDLVGDLFTGTRRRGRPRVDDRLMLKRVAIRLNEQGLVKL</sequence>
<reference evidence="1 2" key="1">
    <citation type="submission" date="2020-08" db="EMBL/GenBank/DDBJ databases">
        <title>Putative novel bacterial strains isolated from necrotic wheat leaf tissues caused by Xanthomonas translucens.</title>
        <authorList>
            <person name="Tambong J.T."/>
        </authorList>
    </citation>
    <scope>NUCLEOTIDE SEQUENCE [LARGE SCALE GENOMIC DNA]</scope>
    <source>
        <strain evidence="1 2">DOAB 1067</strain>
    </source>
</reference>
<protein>
    <recommendedName>
        <fullName evidence="3">Transposase</fullName>
    </recommendedName>
</protein>
<dbReference type="Proteomes" id="UP000660131">
    <property type="component" value="Unassembled WGS sequence"/>
</dbReference>
<organism evidence="1 2">
    <name type="scientific">Pseudomonas triticifolii</name>
    <dbReference type="NCBI Taxonomy" id="2762592"/>
    <lineage>
        <taxon>Bacteria</taxon>
        <taxon>Pseudomonadati</taxon>
        <taxon>Pseudomonadota</taxon>
        <taxon>Gammaproteobacteria</taxon>
        <taxon>Pseudomonadales</taxon>
        <taxon>Pseudomonadaceae</taxon>
        <taxon>Pseudomonas</taxon>
    </lineage>
</organism>
<name>A0ABR7B9Z1_9PSED</name>
<dbReference type="EMBL" id="JACONV010000001">
    <property type="protein sequence ID" value="MBC3953988.1"/>
    <property type="molecule type" value="Genomic_DNA"/>
</dbReference>
<proteinExistence type="predicted"/>
<evidence type="ECO:0000313" key="1">
    <source>
        <dbReference type="EMBL" id="MBC3953988.1"/>
    </source>
</evidence>
<accession>A0ABR7B9Z1</accession>
<evidence type="ECO:0000313" key="2">
    <source>
        <dbReference type="Proteomes" id="UP000660131"/>
    </source>
</evidence>
<keyword evidence="2" id="KW-1185">Reference proteome</keyword>